<accession>A0A8J2JYD9</accession>
<keyword evidence="11" id="KW-1185">Reference proteome</keyword>
<evidence type="ECO:0000256" key="6">
    <source>
        <dbReference type="ARBA" id="ARBA00023170"/>
    </source>
</evidence>
<keyword evidence="5 8" id="KW-0472">Membrane</keyword>
<dbReference type="PANTHER" id="PTHR42643:SF24">
    <property type="entry name" value="IONOTROPIC RECEPTOR 60A"/>
    <property type="match status" value="1"/>
</dbReference>
<evidence type="ECO:0000256" key="2">
    <source>
        <dbReference type="ARBA" id="ARBA00022475"/>
    </source>
</evidence>
<keyword evidence="7" id="KW-0325">Glycoprotein</keyword>
<dbReference type="PANTHER" id="PTHR42643">
    <property type="entry name" value="IONOTROPIC RECEPTOR 20A-RELATED"/>
    <property type="match status" value="1"/>
</dbReference>
<evidence type="ECO:0000256" key="8">
    <source>
        <dbReference type="SAM" id="Phobius"/>
    </source>
</evidence>
<keyword evidence="4 8" id="KW-1133">Transmembrane helix</keyword>
<dbReference type="GO" id="GO:0005886">
    <property type="term" value="C:plasma membrane"/>
    <property type="evidence" value="ECO:0007669"/>
    <property type="project" value="UniProtKB-SubCell"/>
</dbReference>
<reference evidence="10" key="1">
    <citation type="submission" date="2021-06" db="EMBL/GenBank/DDBJ databases">
        <authorList>
            <person name="Hodson N. C."/>
            <person name="Mongue J. A."/>
            <person name="Jaron S. K."/>
        </authorList>
    </citation>
    <scope>NUCLEOTIDE SEQUENCE</scope>
</reference>
<organism evidence="10 11">
    <name type="scientific">Allacma fusca</name>
    <dbReference type="NCBI Taxonomy" id="39272"/>
    <lineage>
        <taxon>Eukaryota</taxon>
        <taxon>Metazoa</taxon>
        <taxon>Ecdysozoa</taxon>
        <taxon>Arthropoda</taxon>
        <taxon>Hexapoda</taxon>
        <taxon>Collembola</taxon>
        <taxon>Symphypleona</taxon>
        <taxon>Sminthuridae</taxon>
        <taxon>Allacma</taxon>
    </lineage>
</organism>
<comment type="caution">
    <text evidence="10">The sequence shown here is derived from an EMBL/GenBank/DDBJ whole genome shotgun (WGS) entry which is preliminary data.</text>
</comment>
<feature type="chain" id="PRO_5035196952" evidence="9">
    <location>
        <begin position="21"/>
        <end position="656"/>
    </location>
</feature>
<feature type="transmembrane region" description="Helical" evidence="8">
    <location>
        <begin position="410"/>
        <end position="435"/>
    </location>
</feature>
<feature type="transmembrane region" description="Helical" evidence="8">
    <location>
        <begin position="348"/>
        <end position="367"/>
    </location>
</feature>
<name>A0A8J2JYD9_9HEXA</name>
<sequence length="656" mass="75271">MSGLFLKISLLLLAVNKSIQVRFLNTEATFEAKQFLEDLIISTDIKYCENLQIASTSLEENIVSPVDFSPMRRMLLNVNIDVSKKNSHYVNWNRWHVNVKKFSIVCTMVSMTFKYYTQNILNILKRQLSSKHFPESKRDEDFYVFVKISSKRSGDLDELNRIRRLKFAKSIFVLVEPDNFQVLNVCMLCKPELVFQNVNKNVVSVESVFPKTIKQLHGLELRISLLTGAPSRIGLKKTTNGNFDYERGSLMLFLTDLEKRFNFTTIPFPSMGGGGSGNLQKNGSWNGIMGDIIDAKADLGYVAGETWLRYQYTDMAGAMEFMVLSFARGKQPPEYSWKAVLHPFSTNVWAACSASFLLGFLIMLILNDAKIWSAKKRSKKIELLEFIVSAFFEKASNIPGNLHLRNFATFWSLMGLIMATVYKGIVVSLLAFPFYPHEPNSFDELAASSQYTWGLQFYGGLAYDLFKYSSNPTMQHLASEMELVPDPIKCYNRALKSRFSCITYGTMAEYAILKNFSDRFGNSDLSLARSREFFVPVGPMLSKRSYLLETFRWIIGKTVDSGLSDKWIQMDYENLRRQKFRESKVKSGESYFMELAITHHDILTLKNFKGAFAILFAGSFLSGFMFLSENTLRIFRGRCWWYLVNKSMQLIGQIKR</sequence>
<dbReference type="AlphaFoldDB" id="A0A8J2JYD9"/>
<proteinExistence type="predicted"/>
<evidence type="ECO:0000313" key="11">
    <source>
        <dbReference type="Proteomes" id="UP000708208"/>
    </source>
</evidence>
<evidence type="ECO:0000313" key="10">
    <source>
        <dbReference type="EMBL" id="CAG7724245.1"/>
    </source>
</evidence>
<dbReference type="Proteomes" id="UP000708208">
    <property type="component" value="Unassembled WGS sequence"/>
</dbReference>
<protein>
    <submittedName>
        <fullName evidence="10">Uncharacterized protein</fullName>
    </submittedName>
</protein>
<dbReference type="EMBL" id="CAJVCH010107486">
    <property type="protein sequence ID" value="CAG7724245.1"/>
    <property type="molecule type" value="Genomic_DNA"/>
</dbReference>
<evidence type="ECO:0000256" key="1">
    <source>
        <dbReference type="ARBA" id="ARBA00004651"/>
    </source>
</evidence>
<dbReference type="OrthoDB" id="8182981at2759"/>
<comment type="subcellular location">
    <subcellularLocation>
        <location evidence="1">Cell membrane</location>
        <topology evidence="1">Multi-pass membrane protein</topology>
    </subcellularLocation>
</comment>
<feature type="transmembrane region" description="Helical" evidence="8">
    <location>
        <begin position="610"/>
        <end position="628"/>
    </location>
</feature>
<dbReference type="InterPro" id="IPR052192">
    <property type="entry name" value="Insect_Ionotropic_Sensory_Rcpt"/>
</dbReference>
<keyword evidence="9" id="KW-0732">Signal</keyword>
<keyword evidence="3 8" id="KW-0812">Transmembrane</keyword>
<keyword evidence="2" id="KW-1003">Cell membrane</keyword>
<evidence type="ECO:0000256" key="7">
    <source>
        <dbReference type="ARBA" id="ARBA00023180"/>
    </source>
</evidence>
<keyword evidence="6" id="KW-0675">Receptor</keyword>
<evidence type="ECO:0000256" key="9">
    <source>
        <dbReference type="SAM" id="SignalP"/>
    </source>
</evidence>
<evidence type="ECO:0000256" key="5">
    <source>
        <dbReference type="ARBA" id="ARBA00023136"/>
    </source>
</evidence>
<gene>
    <name evidence="10" type="ORF">AFUS01_LOCUS13279</name>
</gene>
<feature type="signal peptide" evidence="9">
    <location>
        <begin position="1"/>
        <end position="20"/>
    </location>
</feature>
<evidence type="ECO:0000256" key="4">
    <source>
        <dbReference type="ARBA" id="ARBA00022989"/>
    </source>
</evidence>
<evidence type="ECO:0000256" key="3">
    <source>
        <dbReference type="ARBA" id="ARBA00022692"/>
    </source>
</evidence>